<dbReference type="InterPro" id="IPR056124">
    <property type="entry name" value="DUF7707"/>
</dbReference>
<dbReference type="Pfam" id="PF24808">
    <property type="entry name" value="DUF7707"/>
    <property type="match status" value="1"/>
</dbReference>
<sequence>LPASPVCCDLPSSRFPPTVRQTSPGSRSDTTSSHCRLRYLGTQYCLIDRQTPPCLPSSTQQHQRPFYYLCAASPLANMRTSFAVLAFSAVAAVSAQRKVYTAADINVNAVTVNQRANWCVAERNTCKVLCQPNPTTNDCNSNTLEYSCLCPNGSAPGLEYYEQTMPTFICEKAFEDCIAANVGDKNGQDNCTDTIKSQCGSINAQAGEASGTTTSASASATNAPTGTGSAAAGATTAPSSSSSSAWAAPTANPARYGNAAAVAAIGLFAYML</sequence>
<accession>A0A161YBH7</accession>
<dbReference type="Proteomes" id="UP000076552">
    <property type="component" value="Unassembled WGS sequence"/>
</dbReference>
<feature type="region of interest" description="Disordered" evidence="1">
    <location>
        <begin position="12"/>
        <end position="32"/>
    </location>
</feature>
<feature type="region of interest" description="Disordered" evidence="1">
    <location>
        <begin position="212"/>
        <end position="248"/>
    </location>
</feature>
<proteinExistence type="predicted"/>
<dbReference type="PANTHER" id="PTHR38118">
    <property type="entry name" value="ANCHORED CELL WALL PROTEIN 11-RELATED"/>
    <property type="match status" value="1"/>
</dbReference>
<evidence type="ECO:0000313" key="4">
    <source>
        <dbReference type="Proteomes" id="UP000076552"/>
    </source>
</evidence>
<dbReference type="AlphaFoldDB" id="A0A161YBH7"/>
<evidence type="ECO:0000313" key="3">
    <source>
        <dbReference type="EMBL" id="KZL69477.1"/>
    </source>
</evidence>
<feature type="compositionally biased region" description="Polar residues" evidence="1">
    <location>
        <begin position="19"/>
        <end position="32"/>
    </location>
</feature>
<dbReference type="PANTHER" id="PTHR38118:SF3">
    <property type="entry name" value="ANCHORED CELL WALL PROTEIN 11"/>
    <property type="match status" value="1"/>
</dbReference>
<dbReference type="EMBL" id="LFIV01000105">
    <property type="protein sequence ID" value="KZL69477.1"/>
    <property type="molecule type" value="Genomic_DNA"/>
</dbReference>
<name>A0A161YBH7_9PEZI</name>
<comment type="caution">
    <text evidence="3">The sequence shown here is derived from an EMBL/GenBank/DDBJ whole genome shotgun (WGS) entry which is preliminary data.</text>
</comment>
<organism evidence="3 4">
    <name type="scientific">Colletotrichum tofieldiae</name>
    <dbReference type="NCBI Taxonomy" id="708197"/>
    <lineage>
        <taxon>Eukaryota</taxon>
        <taxon>Fungi</taxon>
        <taxon>Dikarya</taxon>
        <taxon>Ascomycota</taxon>
        <taxon>Pezizomycotina</taxon>
        <taxon>Sordariomycetes</taxon>
        <taxon>Hypocreomycetidae</taxon>
        <taxon>Glomerellales</taxon>
        <taxon>Glomerellaceae</taxon>
        <taxon>Colletotrichum</taxon>
        <taxon>Colletotrichum spaethianum species complex</taxon>
    </lineage>
</organism>
<evidence type="ECO:0000256" key="1">
    <source>
        <dbReference type="SAM" id="MobiDB-lite"/>
    </source>
</evidence>
<evidence type="ECO:0000259" key="2">
    <source>
        <dbReference type="Pfam" id="PF24808"/>
    </source>
</evidence>
<reference evidence="3 4" key="1">
    <citation type="submission" date="2015-06" db="EMBL/GenBank/DDBJ databases">
        <title>Survival trade-offs in plant roots during colonization by closely related pathogenic and mutualistic fungi.</title>
        <authorList>
            <person name="Hacquard S."/>
            <person name="Kracher B."/>
            <person name="Hiruma K."/>
            <person name="Weinman A."/>
            <person name="Muench P."/>
            <person name="Garrido Oter R."/>
            <person name="Ver Loren van Themaat E."/>
            <person name="Dallerey J.-F."/>
            <person name="Damm U."/>
            <person name="Henrissat B."/>
            <person name="Lespinet O."/>
            <person name="Thon M."/>
            <person name="Kemen E."/>
            <person name="McHardy A.C."/>
            <person name="Schulze-Lefert P."/>
            <person name="O'Connell R.J."/>
        </authorList>
    </citation>
    <scope>NUCLEOTIDE SEQUENCE [LARGE SCALE GENOMIC DNA]</scope>
    <source>
        <strain evidence="3 4">0861</strain>
    </source>
</reference>
<gene>
    <name evidence="3" type="ORF">CT0861_04718</name>
</gene>
<feature type="non-terminal residue" evidence="3">
    <location>
        <position position="1"/>
    </location>
</feature>
<protein>
    <submittedName>
        <fullName evidence="3">PCI domain-containing protein</fullName>
    </submittedName>
</protein>
<keyword evidence="4" id="KW-1185">Reference proteome</keyword>
<feature type="domain" description="DUF7707" evidence="2">
    <location>
        <begin position="104"/>
        <end position="203"/>
    </location>
</feature>